<keyword evidence="7" id="KW-0997">Cell inner membrane</keyword>
<dbReference type="InterPro" id="IPR008910">
    <property type="entry name" value="MSC_TM_helix"/>
</dbReference>
<feature type="transmembrane region" description="Helical" evidence="7">
    <location>
        <begin position="55"/>
        <end position="81"/>
    </location>
</feature>
<dbReference type="EMBL" id="BAABWN010000001">
    <property type="protein sequence ID" value="GAA6166384.1"/>
    <property type="molecule type" value="Genomic_DNA"/>
</dbReference>
<comment type="caution">
    <text evidence="7">Lacks conserved residue(s) required for the propagation of feature annotation.</text>
</comment>
<evidence type="ECO:0000256" key="7">
    <source>
        <dbReference type="RuleBase" id="RU369025"/>
    </source>
</evidence>
<keyword evidence="7" id="KW-0406">Ion transport</keyword>
<dbReference type="SUPFAM" id="SSF50182">
    <property type="entry name" value="Sm-like ribonucleoproteins"/>
    <property type="match status" value="1"/>
</dbReference>
<evidence type="ECO:0000313" key="12">
    <source>
        <dbReference type="Proteomes" id="UP001465153"/>
    </source>
</evidence>
<evidence type="ECO:0000256" key="3">
    <source>
        <dbReference type="ARBA" id="ARBA00022475"/>
    </source>
</evidence>
<dbReference type="InterPro" id="IPR010920">
    <property type="entry name" value="LSM_dom_sf"/>
</dbReference>
<feature type="transmembrane region" description="Helical" evidence="7">
    <location>
        <begin position="87"/>
        <end position="117"/>
    </location>
</feature>
<feature type="domain" description="Mechanosensitive ion channel transmembrane helices 2/3" evidence="10">
    <location>
        <begin position="61"/>
        <end position="102"/>
    </location>
</feature>
<keyword evidence="7" id="KW-0813">Transport</keyword>
<evidence type="ECO:0000256" key="2">
    <source>
        <dbReference type="ARBA" id="ARBA00008017"/>
    </source>
</evidence>
<comment type="similarity">
    <text evidence="2 7">Belongs to the MscS (TC 1.A.23) family.</text>
</comment>
<dbReference type="Pfam" id="PF21082">
    <property type="entry name" value="MS_channel_3rd"/>
    <property type="match status" value="1"/>
</dbReference>
<dbReference type="PANTHER" id="PTHR30221">
    <property type="entry name" value="SMALL-CONDUCTANCE MECHANOSENSITIVE CHANNEL"/>
    <property type="match status" value="1"/>
</dbReference>
<dbReference type="Pfam" id="PF00924">
    <property type="entry name" value="MS_channel_2nd"/>
    <property type="match status" value="1"/>
</dbReference>
<evidence type="ECO:0000259" key="10">
    <source>
        <dbReference type="Pfam" id="PF21088"/>
    </source>
</evidence>
<dbReference type="PANTHER" id="PTHR30221:SF1">
    <property type="entry name" value="SMALL-CONDUCTANCE MECHANOSENSITIVE CHANNEL"/>
    <property type="match status" value="1"/>
</dbReference>
<dbReference type="RefSeq" id="WP_353301345.1">
    <property type="nucleotide sequence ID" value="NZ_BAABWN010000001.1"/>
</dbReference>
<accession>A0ABQ0A404</accession>
<keyword evidence="5 7" id="KW-1133">Transmembrane helix</keyword>
<feature type="transmembrane region" description="Helical" evidence="7">
    <location>
        <begin position="6"/>
        <end position="34"/>
    </location>
</feature>
<sequence length="272" mass="29259">MNVEQYIAQIPVLISAYGIKIILALVIFFVGKWLAKTISKFIEGSMAKKSVDVTLSNFITNIIYYLILAFVIIAALSQVGIQTASLIAVLGAAGLAVGLALQGSLSNFAAGVMIILFKPCKTGDFIEAGGAMGTISEIGIFATILLTPDNKTIIVPNSNITGGNITNFSTQEERRVDLVVGVGYGSDIKQVKEVLAELVAADSRILTDKETMIAVSELADSSVNFVLRPWVKASDYWGVYFDLTEAVKVRFDELGIEIPFPQMDVHVTKSGE</sequence>
<organism evidence="11 12">
    <name type="scientific">Sessilibacter corallicola</name>
    <dbReference type="NCBI Taxonomy" id="2904075"/>
    <lineage>
        <taxon>Bacteria</taxon>
        <taxon>Pseudomonadati</taxon>
        <taxon>Pseudomonadota</taxon>
        <taxon>Gammaproteobacteria</taxon>
        <taxon>Cellvibrionales</taxon>
        <taxon>Cellvibrionaceae</taxon>
        <taxon>Sessilibacter</taxon>
    </lineage>
</organism>
<dbReference type="Gene3D" id="2.30.30.60">
    <property type="match status" value="1"/>
</dbReference>
<feature type="domain" description="Mechanosensitive ion channel MscS" evidence="8">
    <location>
        <begin position="104"/>
        <end position="169"/>
    </location>
</feature>
<evidence type="ECO:0000313" key="11">
    <source>
        <dbReference type="EMBL" id="GAA6166384.1"/>
    </source>
</evidence>
<dbReference type="Pfam" id="PF05552">
    <property type="entry name" value="MS_channel_1st_1"/>
    <property type="match status" value="1"/>
</dbReference>
<dbReference type="InterPro" id="IPR049278">
    <property type="entry name" value="MS_channel_C"/>
</dbReference>
<evidence type="ECO:0000256" key="5">
    <source>
        <dbReference type="ARBA" id="ARBA00022989"/>
    </source>
</evidence>
<comment type="subcellular location">
    <subcellularLocation>
        <location evidence="7">Cell inner membrane</location>
        <topology evidence="7">Multi-pass membrane protein</topology>
    </subcellularLocation>
    <subcellularLocation>
        <location evidence="1">Cell membrane</location>
        <topology evidence="1">Multi-pass membrane protein</topology>
    </subcellularLocation>
</comment>
<dbReference type="InterPro" id="IPR045275">
    <property type="entry name" value="MscS_archaea/bacteria_type"/>
</dbReference>
<comment type="caution">
    <text evidence="11">The sequence shown here is derived from an EMBL/GenBank/DDBJ whole genome shotgun (WGS) entry which is preliminary data.</text>
</comment>
<keyword evidence="4 7" id="KW-0812">Transmembrane</keyword>
<dbReference type="Proteomes" id="UP001465153">
    <property type="component" value="Unassembled WGS sequence"/>
</dbReference>
<evidence type="ECO:0000256" key="6">
    <source>
        <dbReference type="ARBA" id="ARBA00023136"/>
    </source>
</evidence>
<dbReference type="InterPro" id="IPR011014">
    <property type="entry name" value="MscS_channel_TM-2"/>
</dbReference>
<keyword evidence="6 7" id="KW-0472">Membrane</keyword>
<reference evidence="11 12" key="1">
    <citation type="submission" date="2024-04" db="EMBL/GenBank/DDBJ databases">
        <title>Draft genome sequence of Sessilibacter corallicola NBRC 116591.</title>
        <authorList>
            <person name="Miyakawa T."/>
            <person name="Kusuya Y."/>
            <person name="Miura T."/>
        </authorList>
    </citation>
    <scope>NUCLEOTIDE SEQUENCE [LARGE SCALE GENOMIC DNA]</scope>
    <source>
        <strain evidence="11 12">KU-00831-HH</strain>
    </source>
</reference>
<dbReference type="InterPro" id="IPR011066">
    <property type="entry name" value="MscS_channel_C_sf"/>
</dbReference>
<comment type="function">
    <text evidence="7">Mechanosensitive channel that participates in the regulation of osmotic pressure changes within the cell, opening in response to stretch forces in the membrane lipid bilayer, without the need for other proteins. Contributes to normal resistance to hypoosmotic shock. Forms an ion channel of 1.0 nanosiemens conductance with a slight preference for anions.</text>
</comment>
<dbReference type="SUPFAM" id="SSF82861">
    <property type="entry name" value="Mechanosensitive channel protein MscS (YggB), transmembrane region"/>
    <property type="match status" value="1"/>
</dbReference>
<keyword evidence="3" id="KW-1003">Cell membrane</keyword>
<dbReference type="Gene3D" id="3.30.70.100">
    <property type="match status" value="1"/>
</dbReference>
<feature type="domain" description="Mechanosensitive ion channel MscS C-terminal" evidence="9">
    <location>
        <begin position="176"/>
        <end position="258"/>
    </location>
</feature>
<dbReference type="SUPFAM" id="SSF82689">
    <property type="entry name" value="Mechanosensitive channel protein MscS (YggB), C-terminal domain"/>
    <property type="match status" value="1"/>
</dbReference>
<dbReference type="Pfam" id="PF21088">
    <property type="entry name" value="MS_channel_1st"/>
    <property type="match status" value="1"/>
</dbReference>
<dbReference type="InterPro" id="IPR006685">
    <property type="entry name" value="MscS_channel_2nd"/>
</dbReference>
<keyword evidence="12" id="KW-1185">Reference proteome</keyword>
<evidence type="ECO:0000256" key="4">
    <source>
        <dbReference type="ARBA" id="ARBA00022692"/>
    </source>
</evidence>
<comment type="subunit">
    <text evidence="7">Homoheptamer.</text>
</comment>
<gene>
    <name evidence="11" type="ORF">NBRC116591_01940</name>
</gene>
<evidence type="ECO:0000259" key="9">
    <source>
        <dbReference type="Pfam" id="PF21082"/>
    </source>
</evidence>
<keyword evidence="7" id="KW-0407">Ion channel</keyword>
<proteinExistence type="inferred from homology"/>
<name>A0ABQ0A404_9GAMM</name>
<dbReference type="Gene3D" id="1.10.287.1260">
    <property type="match status" value="1"/>
</dbReference>
<dbReference type="InterPro" id="IPR049142">
    <property type="entry name" value="MS_channel_1st"/>
</dbReference>
<dbReference type="InterPro" id="IPR023408">
    <property type="entry name" value="MscS_beta-dom_sf"/>
</dbReference>
<evidence type="ECO:0000259" key="8">
    <source>
        <dbReference type="Pfam" id="PF00924"/>
    </source>
</evidence>
<protein>
    <recommendedName>
        <fullName evidence="7">Small-conductance mechanosensitive channel</fullName>
    </recommendedName>
</protein>
<evidence type="ECO:0000256" key="1">
    <source>
        <dbReference type="ARBA" id="ARBA00004651"/>
    </source>
</evidence>